<keyword evidence="3 9" id="KW-0819">tRNA processing</keyword>
<dbReference type="PANTHER" id="PTHR30002">
    <property type="entry name" value="EPOXYQUEUOSINE REDUCTASE"/>
    <property type="match status" value="1"/>
</dbReference>
<feature type="binding site" evidence="9">
    <location>
        <position position="205"/>
    </location>
    <ligand>
        <name>[4Fe-4S] cluster</name>
        <dbReference type="ChEBI" id="CHEBI:49883"/>
        <label>1</label>
    </ligand>
</feature>
<dbReference type="GO" id="GO:0031419">
    <property type="term" value="F:cobalamin binding"/>
    <property type="evidence" value="ECO:0007669"/>
    <property type="project" value="UniProtKB-KW"/>
</dbReference>
<dbReference type="GO" id="GO:0052693">
    <property type="term" value="F:epoxyqueuosine reductase activity"/>
    <property type="evidence" value="ECO:0007669"/>
    <property type="project" value="UniProtKB-UniRule"/>
</dbReference>
<dbReference type="InterPro" id="IPR013542">
    <property type="entry name" value="QueG_DUF1730"/>
</dbReference>
<proteinExistence type="inferred from homology"/>
<evidence type="ECO:0000256" key="5">
    <source>
        <dbReference type="ARBA" id="ARBA00022785"/>
    </source>
</evidence>
<evidence type="ECO:0000256" key="2">
    <source>
        <dbReference type="ARBA" id="ARBA00022490"/>
    </source>
</evidence>
<feature type="binding site" evidence="9">
    <location>
        <position position="212"/>
    </location>
    <ligand>
        <name>[4Fe-4S] cluster</name>
        <dbReference type="ChEBI" id="CHEBI:49883"/>
        <label>2</label>
    </ligand>
</feature>
<feature type="binding site" evidence="9">
    <location>
        <position position="230"/>
    </location>
    <ligand>
        <name>cob(II)alamin</name>
        <dbReference type="ChEBI" id="CHEBI:16304"/>
    </ligand>
</feature>
<dbReference type="GO" id="GO:0005737">
    <property type="term" value="C:cytoplasm"/>
    <property type="evidence" value="ECO:0007669"/>
    <property type="project" value="UniProtKB-SubCell"/>
</dbReference>
<feature type="active site" description="Proton donor" evidence="9">
    <location>
        <position position="148"/>
    </location>
</feature>
<keyword evidence="5 9" id="KW-0671">Queuosine biosynthesis</keyword>
<dbReference type="GO" id="GO:0008616">
    <property type="term" value="P:tRNA queuosine(34) biosynthetic process"/>
    <property type="evidence" value="ECO:0007669"/>
    <property type="project" value="UniProtKB-UniRule"/>
</dbReference>
<feature type="binding site" evidence="9">
    <location>
        <position position="208"/>
    </location>
    <ligand>
        <name>[4Fe-4S] cluster</name>
        <dbReference type="ChEBI" id="CHEBI:49883"/>
        <label>1</label>
    </ligand>
</feature>
<feature type="binding site" evidence="9">
    <location>
        <begin position="255"/>
        <end position="256"/>
    </location>
    <ligand>
        <name>cob(II)alamin</name>
        <dbReference type="ChEBI" id="CHEBI:16304"/>
    </ligand>
</feature>
<protein>
    <recommendedName>
        <fullName evidence="9">Epoxyqueuosine reductase</fullName>
        <ecNumber evidence="9">1.17.99.6</ecNumber>
    </recommendedName>
    <alternativeName>
        <fullName evidence="9">Queuosine biosynthesis protein QueG</fullName>
    </alternativeName>
</protein>
<dbReference type="PROSITE" id="PS00198">
    <property type="entry name" value="4FE4S_FER_1"/>
    <property type="match status" value="1"/>
</dbReference>
<feature type="binding site" evidence="9">
    <location>
        <position position="183"/>
    </location>
    <ligand>
        <name>cob(II)alamin</name>
        <dbReference type="ChEBI" id="CHEBI:16304"/>
    </ligand>
</feature>
<keyword evidence="7 9" id="KW-0408">Iron</keyword>
<keyword evidence="1 9" id="KW-0004">4Fe-4S</keyword>
<dbReference type="SUPFAM" id="SSF46548">
    <property type="entry name" value="alpha-helical ferredoxin"/>
    <property type="match status" value="1"/>
</dbReference>
<dbReference type="HAMAP" id="MF_00916">
    <property type="entry name" value="QueG"/>
    <property type="match status" value="1"/>
</dbReference>
<keyword evidence="9" id="KW-0846">Cobalamin</keyword>
<feature type="binding site" evidence="9">
    <location>
        <position position="148"/>
    </location>
    <ligand>
        <name>cob(II)alamin</name>
        <dbReference type="ChEBI" id="CHEBI:16304"/>
    </ligand>
</feature>
<comment type="catalytic activity">
    <reaction evidence="9">
        <text>epoxyqueuosine(34) in tRNA + AH2 = queuosine(34) in tRNA + A + H2O</text>
        <dbReference type="Rhea" id="RHEA:32159"/>
        <dbReference type="Rhea" id="RHEA-COMP:18571"/>
        <dbReference type="Rhea" id="RHEA-COMP:18582"/>
        <dbReference type="ChEBI" id="CHEBI:13193"/>
        <dbReference type="ChEBI" id="CHEBI:15377"/>
        <dbReference type="ChEBI" id="CHEBI:17499"/>
        <dbReference type="ChEBI" id="CHEBI:194431"/>
        <dbReference type="ChEBI" id="CHEBI:194443"/>
        <dbReference type="EC" id="1.17.99.6"/>
    </reaction>
</comment>
<feature type="binding site" evidence="9">
    <location>
        <position position="258"/>
    </location>
    <ligand>
        <name>[4Fe-4S] cluster</name>
        <dbReference type="ChEBI" id="CHEBI:49883"/>
        <label>2</label>
    </ligand>
</feature>
<keyword evidence="6 9" id="KW-0560">Oxidoreductase</keyword>
<feature type="binding site" evidence="9">
    <location>
        <position position="172"/>
    </location>
    <ligand>
        <name>cob(II)alamin</name>
        <dbReference type="ChEBI" id="CHEBI:16304"/>
    </ligand>
</feature>
<keyword evidence="9" id="KW-0170">Cobalt</keyword>
<dbReference type="FunFam" id="3.30.70.20:FF:000017">
    <property type="entry name" value="Epoxyqueuosine reductase"/>
    <property type="match status" value="1"/>
</dbReference>
<gene>
    <name evidence="9" type="primary">queG</name>
    <name evidence="11" type="ORF">GMO_27740</name>
</gene>
<comment type="pathway">
    <text evidence="9">tRNA modification; tRNA-queuosine biosynthesis.</text>
</comment>
<feature type="domain" description="DUF1730" evidence="10">
    <location>
        <begin position="71"/>
        <end position="149"/>
    </location>
</feature>
<evidence type="ECO:0000256" key="6">
    <source>
        <dbReference type="ARBA" id="ARBA00023002"/>
    </source>
</evidence>
<evidence type="ECO:0000313" key="11">
    <source>
        <dbReference type="EMBL" id="EHH66955.1"/>
    </source>
</evidence>
<feature type="binding site" evidence="9">
    <location>
        <begin position="153"/>
        <end position="155"/>
    </location>
    <ligand>
        <name>cob(II)alamin</name>
        <dbReference type="ChEBI" id="CHEBI:16304"/>
    </ligand>
</feature>
<keyword evidence="12" id="KW-1185">Reference proteome</keyword>
<dbReference type="UniPathway" id="UPA00392"/>
<dbReference type="NCBIfam" id="TIGR00276">
    <property type="entry name" value="tRNA epoxyqueuosine(34) reductase QueG"/>
    <property type="match status" value="1"/>
</dbReference>
<dbReference type="Pfam" id="PF13484">
    <property type="entry name" value="Fer4_16"/>
    <property type="match status" value="1"/>
</dbReference>
<sequence length="358" mass="39610">MICMSSSAKSSATTRSFLEDRIAEQARRLGFDAVGFCEARLDPEIEKTLRVFVGDGHHGTMEWMETRIEQRAQPRVLWPEVRSIIVLGVSYAPADNALETLGNPDCGNISVYARNRDYHDVIKGMLKHLAQFVVKLGDNDTQVKVFVDTAPVSERALAEKAQLGWTGKHTCLVSRTQGSWLLLGEIYTTLDLRPSAPQGGSCGTCSRCLTACPTEAFLGPYQMDARRCISYLTIEHKGPIPHELREKVGNRIYGCDDCLAVCPWNRFAAASRHIKMQPRPELVAPKLDELAALDDAAFRRLFSGSPVKRIGRDRFVRNVLIAIGNSGDRALAPSARALLADADEDVAETARWALEKLI</sequence>
<dbReference type="PANTHER" id="PTHR30002:SF4">
    <property type="entry name" value="EPOXYQUEUOSINE REDUCTASE"/>
    <property type="match status" value="1"/>
</dbReference>
<accession>G6XMQ6</accession>
<evidence type="ECO:0000256" key="4">
    <source>
        <dbReference type="ARBA" id="ARBA00022723"/>
    </source>
</evidence>
<evidence type="ECO:0000259" key="10">
    <source>
        <dbReference type="Pfam" id="PF08331"/>
    </source>
</evidence>
<comment type="cofactor">
    <cofactor evidence="9">
        <name>cob(II)alamin</name>
        <dbReference type="ChEBI" id="CHEBI:16304"/>
    </cofactor>
</comment>
<dbReference type="InterPro" id="IPR017900">
    <property type="entry name" value="4Fe4S_Fe_S_CS"/>
</dbReference>
<dbReference type="GO" id="GO:0051539">
    <property type="term" value="F:4 iron, 4 sulfur cluster binding"/>
    <property type="evidence" value="ECO:0007669"/>
    <property type="project" value="UniProtKB-KW"/>
</dbReference>
<feature type="binding site" evidence="9">
    <location>
        <position position="237"/>
    </location>
    <ligand>
        <name>tRNA</name>
        <dbReference type="ChEBI" id="CHEBI:17843"/>
    </ligand>
</feature>
<feature type="binding site" evidence="9">
    <location>
        <position position="228"/>
    </location>
    <ligand>
        <name>[4Fe-4S] cluster</name>
        <dbReference type="ChEBI" id="CHEBI:49883"/>
        <label>2</label>
    </ligand>
</feature>
<evidence type="ECO:0000256" key="1">
    <source>
        <dbReference type="ARBA" id="ARBA00022485"/>
    </source>
</evidence>
<comment type="caution">
    <text evidence="11">The sequence shown here is derived from an EMBL/GenBank/DDBJ whole genome shotgun (WGS) entry which is preliminary data.</text>
</comment>
<dbReference type="eggNOG" id="COG1600">
    <property type="taxonomic scope" value="Bacteria"/>
</dbReference>
<feature type="binding site" evidence="9">
    <location>
        <position position="71"/>
    </location>
    <ligand>
        <name>cob(II)alamin</name>
        <dbReference type="ChEBI" id="CHEBI:16304"/>
    </ligand>
</feature>
<dbReference type="Pfam" id="PF08331">
    <property type="entry name" value="QueG_DUF1730"/>
    <property type="match status" value="1"/>
</dbReference>
<dbReference type="EMBL" id="AGQV01000015">
    <property type="protein sequence ID" value="EHH66955.1"/>
    <property type="molecule type" value="Genomic_DNA"/>
</dbReference>
<keyword evidence="4 9" id="KW-0479">Metal-binding</keyword>
<dbReference type="Gene3D" id="3.30.70.20">
    <property type="match status" value="1"/>
</dbReference>
<comment type="caution">
    <text evidence="9">Lacks conserved residue(s) required for the propagation of feature annotation.</text>
</comment>
<dbReference type="PATRIC" id="fig|1088869.3.peg.2767"/>
<dbReference type="EC" id="1.17.99.6" evidence="9"/>
<dbReference type="GO" id="GO:0046872">
    <property type="term" value="F:metal ion binding"/>
    <property type="evidence" value="ECO:0007669"/>
    <property type="project" value="UniProtKB-KW"/>
</dbReference>
<feature type="binding site" evidence="9">
    <location>
        <position position="262"/>
    </location>
    <ligand>
        <name>[4Fe-4S] cluster</name>
        <dbReference type="ChEBI" id="CHEBI:49883"/>
        <label>1</label>
    </ligand>
</feature>
<feature type="binding site" evidence="9">
    <location>
        <position position="166"/>
    </location>
    <ligand>
        <name>cob(II)alamin</name>
        <dbReference type="ChEBI" id="CHEBI:16304"/>
    </ligand>
</feature>
<keyword evidence="8 9" id="KW-0411">Iron-sulfur</keyword>
<comment type="subunit">
    <text evidence="9">Monomer.</text>
</comment>
<reference evidence="11 12" key="1">
    <citation type="submission" date="2011-10" db="EMBL/GenBank/DDBJ databases">
        <title>Genome sequence of Gluconobacter morbifer G707, isolated from Drosophila gut.</title>
        <authorList>
            <person name="Lee W.-J."/>
            <person name="Kim E.-K."/>
        </authorList>
    </citation>
    <scope>NUCLEOTIDE SEQUENCE [LARGE SCALE GENOMIC DNA]</scope>
    <source>
        <strain evidence="11 12">G707</strain>
    </source>
</reference>
<feature type="binding site" evidence="9">
    <location>
        <position position="202"/>
    </location>
    <ligand>
        <name>[4Fe-4S] cluster</name>
        <dbReference type="ChEBI" id="CHEBI:49883"/>
        <label>1</label>
    </ligand>
</feature>
<evidence type="ECO:0000256" key="8">
    <source>
        <dbReference type="ARBA" id="ARBA00023014"/>
    </source>
</evidence>
<dbReference type="STRING" id="1088869.GMO_27740"/>
<evidence type="ECO:0000256" key="9">
    <source>
        <dbReference type="HAMAP-Rule" id="MF_00916"/>
    </source>
</evidence>
<comment type="similarity">
    <text evidence="9">Belongs to the QueG family.</text>
</comment>
<dbReference type="InterPro" id="IPR004453">
    <property type="entry name" value="QueG"/>
</dbReference>
<feature type="binding site" evidence="9">
    <location>
        <position position="255"/>
    </location>
    <ligand>
        <name>[4Fe-4S] cluster</name>
        <dbReference type="ChEBI" id="CHEBI:49883"/>
        <label>2</label>
    </ligand>
</feature>
<organism evidence="11 12">
    <name type="scientific">Gluconobacter morbifer G707</name>
    <dbReference type="NCBI Taxonomy" id="1088869"/>
    <lineage>
        <taxon>Bacteria</taxon>
        <taxon>Pseudomonadati</taxon>
        <taxon>Pseudomonadota</taxon>
        <taxon>Alphaproteobacteria</taxon>
        <taxon>Acetobacterales</taxon>
        <taxon>Acetobacteraceae</taxon>
        <taxon>Gluconobacter</taxon>
    </lineage>
</organism>
<name>G6XMQ6_9PROT</name>
<evidence type="ECO:0000256" key="7">
    <source>
        <dbReference type="ARBA" id="ARBA00023004"/>
    </source>
</evidence>
<keyword evidence="2 9" id="KW-0963">Cytoplasm</keyword>
<evidence type="ECO:0000256" key="3">
    <source>
        <dbReference type="ARBA" id="ARBA00022694"/>
    </source>
</evidence>
<comment type="subcellular location">
    <subcellularLocation>
        <location evidence="9">Cytoplasm</location>
    </subcellularLocation>
</comment>
<evidence type="ECO:0000313" key="12">
    <source>
        <dbReference type="Proteomes" id="UP000004949"/>
    </source>
</evidence>
<comment type="cofactor">
    <cofactor evidence="9">
        <name>[4Fe-4S] cluster</name>
        <dbReference type="ChEBI" id="CHEBI:49883"/>
    </cofactor>
    <text evidence="9">Binds 2 [4Fe-4S] clusters per monomer.</text>
</comment>
<comment type="function">
    <text evidence="9">Catalyzes the conversion of epoxyqueuosine (oQ) to queuosine (Q), which is a hypermodified base found in the wobble positions of tRNA(Asp), tRNA(Asn), tRNA(His) and tRNA(Tyr).</text>
</comment>
<dbReference type="AlphaFoldDB" id="G6XMQ6"/>
<dbReference type="Proteomes" id="UP000004949">
    <property type="component" value="Unassembled WGS sequence"/>
</dbReference>